<dbReference type="OrthoDB" id="2355984at2759"/>
<dbReference type="Proteomes" id="UP000054166">
    <property type="component" value="Unassembled WGS sequence"/>
</dbReference>
<organism evidence="2 3">
    <name type="scientific">Piloderma croceum (strain F 1598)</name>
    <dbReference type="NCBI Taxonomy" id="765440"/>
    <lineage>
        <taxon>Eukaryota</taxon>
        <taxon>Fungi</taxon>
        <taxon>Dikarya</taxon>
        <taxon>Basidiomycota</taxon>
        <taxon>Agaricomycotina</taxon>
        <taxon>Agaricomycetes</taxon>
        <taxon>Agaricomycetidae</taxon>
        <taxon>Atheliales</taxon>
        <taxon>Atheliaceae</taxon>
        <taxon>Piloderma</taxon>
    </lineage>
</organism>
<feature type="region of interest" description="Disordered" evidence="1">
    <location>
        <begin position="87"/>
        <end position="129"/>
    </location>
</feature>
<protein>
    <submittedName>
        <fullName evidence="2">Uncharacterized protein</fullName>
    </submittedName>
</protein>
<evidence type="ECO:0000256" key="1">
    <source>
        <dbReference type="SAM" id="MobiDB-lite"/>
    </source>
</evidence>
<keyword evidence="3" id="KW-1185">Reference proteome</keyword>
<evidence type="ECO:0000313" key="2">
    <source>
        <dbReference type="EMBL" id="KIM83253.1"/>
    </source>
</evidence>
<gene>
    <name evidence="2" type="ORF">PILCRDRAFT_7213</name>
</gene>
<accession>A0A0C3BAE1</accession>
<dbReference type="EMBL" id="KN832991">
    <property type="protein sequence ID" value="KIM83253.1"/>
    <property type="molecule type" value="Genomic_DNA"/>
</dbReference>
<dbReference type="AlphaFoldDB" id="A0A0C3BAE1"/>
<sequence>MTHENENEAAGQPKEVCDTPVTVTAKCLNIVERYRAGTIYKGDTIYEFAKTIPAEEDGATESPGKTLQAYISMLDDWDHEHTLSNMDEHREEAQEEPSTDYDRKKHKRAEKEARDENEDKCDEPVHRRPKIDPRQFPWALSDRIEGTHLLNSGAAPEFPDLEWKSLLSGLAVNLDAVFSGCYSTEHNSKITHEINDFTISTQEATTSKAVKSAGDWFITWNQTSAATTFAFPHRSKECQDYGRHILDLFAAFTEEHHHLILNYD</sequence>
<reference evidence="3" key="2">
    <citation type="submission" date="2015-01" db="EMBL/GenBank/DDBJ databases">
        <title>Evolutionary Origins and Diversification of the Mycorrhizal Mutualists.</title>
        <authorList>
            <consortium name="DOE Joint Genome Institute"/>
            <consortium name="Mycorrhizal Genomics Consortium"/>
            <person name="Kohler A."/>
            <person name="Kuo A."/>
            <person name="Nagy L.G."/>
            <person name="Floudas D."/>
            <person name="Copeland A."/>
            <person name="Barry K.W."/>
            <person name="Cichocki N."/>
            <person name="Veneault-Fourrey C."/>
            <person name="LaButti K."/>
            <person name="Lindquist E.A."/>
            <person name="Lipzen A."/>
            <person name="Lundell T."/>
            <person name="Morin E."/>
            <person name="Murat C."/>
            <person name="Riley R."/>
            <person name="Ohm R."/>
            <person name="Sun H."/>
            <person name="Tunlid A."/>
            <person name="Henrissat B."/>
            <person name="Grigoriev I.V."/>
            <person name="Hibbett D.S."/>
            <person name="Martin F."/>
        </authorList>
    </citation>
    <scope>NUCLEOTIDE SEQUENCE [LARGE SCALE GENOMIC DNA]</scope>
    <source>
        <strain evidence="3">F 1598</strain>
    </source>
</reference>
<proteinExistence type="predicted"/>
<dbReference type="HOGENOM" id="CLU_041692_1_0_1"/>
<name>A0A0C3BAE1_PILCF</name>
<reference evidence="2 3" key="1">
    <citation type="submission" date="2014-04" db="EMBL/GenBank/DDBJ databases">
        <authorList>
            <consortium name="DOE Joint Genome Institute"/>
            <person name="Kuo A."/>
            <person name="Tarkka M."/>
            <person name="Buscot F."/>
            <person name="Kohler A."/>
            <person name="Nagy L.G."/>
            <person name="Floudas D."/>
            <person name="Copeland A."/>
            <person name="Barry K.W."/>
            <person name="Cichocki N."/>
            <person name="Veneault-Fourrey C."/>
            <person name="LaButti K."/>
            <person name="Lindquist E.A."/>
            <person name="Lipzen A."/>
            <person name="Lundell T."/>
            <person name="Morin E."/>
            <person name="Murat C."/>
            <person name="Sun H."/>
            <person name="Tunlid A."/>
            <person name="Henrissat B."/>
            <person name="Grigoriev I.V."/>
            <person name="Hibbett D.S."/>
            <person name="Martin F."/>
            <person name="Nordberg H.P."/>
            <person name="Cantor M.N."/>
            <person name="Hua S.X."/>
        </authorList>
    </citation>
    <scope>NUCLEOTIDE SEQUENCE [LARGE SCALE GENOMIC DNA]</scope>
    <source>
        <strain evidence="2 3">F 1598</strain>
    </source>
</reference>
<evidence type="ECO:0000313" key="3">
    <source>
        <dbReference type="Proteomes" id="UP000054166"/>
    </source>
</evidence>
<dbReference type="STRING" id="765440.A0A0C3BAE1"/>
<dbReference type="InParanoid" id="A0A0C3BAE1"/>